<dbReference type="OrthoDB" id="1494029at2"/>
<organism evidence="2 3">
    <name type="scientific">Barnesiella intestinihominis YIT 11860</name>
    <dbReference type="NCBI Taxonomy" id="742726"/>
    <lineage>
        <taxon>Bacteria</taxon>
        <taxon>Pseudomonadati</taxon>
        <taxon>Bacteroidota</taxon>
        <taxon>Bacteroidia</taxon>
        <taxon>Bacteroidales</taxon>
        <taxon>Barnesiellaceae</taxon>
        <taxon>Barnesiella</taxon>
    </lineage>
</organism>
<protein>
    <submittedName>
        <fullName evidence="2">Uncharacterized protein</fullName>
    </submittedName>
</protein>
<dbReference type="HOGENOM" id="CLU_1132817_0_0_10"/>
<dbReference type="AlphaFoldDB" id="K0X0K0"/>
<accession>K0X0K0</accession>
<dbReference type="Proteomes" id="UP000006044">
    <property type="component" value="Unassembled WGS sequence"/>
</dbReference>
<dbReference type="InterPro" id="IPR011990">
    <property type="entry name" value="TPR-like_helical_dom_sf"/>
</dbReference>
<dbReference type="SUPFAM" id="SSF48452">
    <property type="entry name" value="TPR-like"/>
    <property type="match status" value="1"/>
</dbReference>
<dbReference type="STRING" id="742726.HMPREF9448_01430"/>
<evidence type="ECO:0000313" key="2">
    <source>
        <dbReference type="EMBL" id="EJZ64943.1"/>
    </source>
</evidence>
<feature type="repeat" description="TPR" evidence="1">
    <location>
        <begin position="199"/>
        <end position="232"/>
    </location>
</feature>
<dbReference type="GeneID" id="77848698"/>
<sequence>MRRIVCVLFLVGVFSTNSVCGETLSEYRENLYDLFIQQKIPQWGAVLSKMSADKSCGTLEGRHEILCGYYGLVGHLVDKKKKDEAQAYLKTALALSENYRKMYPNDARFKALHANLIGLKIALSPMRAATLASGMLSSAREAYKLAPGDSWVSILYGNILFYMPGIFGGDKEEGLECYQRARRSMEKDISTNGHHWLYVQLLVTIGVVYEKSERYEQALAMYKTIMEKYPEYGFVKNTSYPRALKAMQQKQ</sequence>
<proteinExistence type="predicted"/>
<dbReference type="Pfam" id="PF13181">
    <property type="entry name" value="TPR_8"/>
    <property type="match status" value="1"/>
</dbReference>
<dbReference type="InterPro" id="IPR019734">
    <property type="entry name" value="TPR_rpt"/>
</dbReference>
<evidence type="ECO:0000256" key="1">
    <source>
        <dbReference type="PROSITE-ProRule" id="PRU00339"/>
    </source>
</evidence>
<keyword evidence="3" id="KW-1185">Reference proteome</keyword>
<dbReference type="Gene3D" id="1.25.40.10">
    <property type="entry name" value="Tetratricopeptide repeat domain"/>
    <property type="match status" value="1"/>
</dbReference>
<name>K0X0K0_9BACT</name>
<reference evidence="2 3" key="1">
    <citation type="submission" date="2012-08" db="EMBL/GenBank/DDBJ databases">
        <title>The Genome Sequence of Barnesiella intestinihominis YIT 11860.</title>
        <authorList>
            <consortium name="The Broad Institute Genome Sequencing Platform"/>
            <person name="Earl A."/>
            <person name="Ward D."/>
            <person name="Feldgarden M."/>
            <person name="Gevers D."/>
            <person name="Morotomi M."/>
            <person name="Walker B."/>
            <person name="Young S.K."/>
            <person name="Zeng Q."/>
            <person name="Gargeya S."/>
            <person name="Fitzgerald M."/>
            <person name="Haas B."/>
            <person name="Abouelleil A."/>
            <person name="Alvarado L."/>
            <person name="Arachchi H.M."/>
            <person name="Berlin A.M."/>
            <person name="Chapman S.B."/>
            <person name="Goldberg J."/>
            <person name="Griggs A."/>
            <person name="Gujja S."/>
            <person name="Hansen M."/>
            <person name="Howarth C."/>
            <person name="Imamovic A."/>
            <person name="Larimer J."/>
            <person name="McCowen C."/>
            <person name="Montmayeur A."/>
            <person name="Murphy C."/>
            <person name="Neiman D."/>
            <person name="Pearson M."/>
            <person name="Priest M."/>
            <person name="Roberts A."/>
            <person name="Saif S."/>
            <person name="Shea T."/>
            <person name="Sisk P."/>
            <person name="Sykes S."/>
            <person name="Wortman J."/>
            <person name="Nusbaum C."/>
            <person name="Birren B."/>
        </authorList>
    </citation>
    <scope>NUCLEOTIDE SEQUENCE [LARGE SCALE GENOMIC DNA]</scope>
    <source>
        <strain evidence="2 3">YIT 11860</strain>
    </source>
</reference>
<comment type="caution">
    <text evidence="2">The sequence shown here is derived from an EMBL/GenBank/DDBJ whole genome shotgun (WGS) entry which is preliminary data.</text>
</comment>
<gene>
    <name evidence="2" type="ORF">HMPREF9448_01430</name>
</gene>
<evidence type="ECO:0000313" key="3">
    <source>
        <dbReference type="Proteomes" id="UP000006044"/>
    </source>
</evidence>
<dbReference type="RefSeq" id="WP_008861891.1">
    <property type="nucleotide sequence ID" value="NZ_CAXSYG010000005.1"/>
</dbReference>
<dbReference type="eggNOG" id="COG0457">
    <property type="taxonomic scope" value="Bacteria"/>
</dbReference>
<dbReference type="EMBL" id="ADLE01000008">
    <property type="protein sequence ID" value="EJZ64943.1"/>
    <property type="molecule type" value="Genomic_DNA"/>
</dbReference>
<dbReference type="PROSITE" id="PS50005">
    <property type="entry name" value="TPR"/>
    <property type="match status" value="1"/>
</dbReference>
<keyword evidence="1" id="KW-0802">TPR repeat</keyword>